<dbReference type="RefSeq" id="WP_078482892.1">
    <property type="nucleotide sequence ID" value="NZ_MPRL01000012.1"/>
</dbReference>
<accession>A0A1T2L886</accession>
<dbReference type="Proteomes" id="UP000191110">
    <property type="component" value="Unassembled WGS sequence"/>
</dbReference>
<evidence type="ECO:0000313" key="3">
    <source>
        <dbReference type="Proteomes" id="UP000191110"/>
    </source>
</evidence>
<keyword evidence="1" id="KW-1133">Transmembrane helix</keyword>
<gene>
    <name evidence="2" type="ORF">BOW53_04495</name>
</gene>
<organism evidence="2 3">
    <name type="scientific">Solemya pervernicosa gill symbiont</name>
    <dbReference type="NCBI Taxonomy" id="642797"/>
    <lineage>
        <taxon>Bacteria</taxon>
        <taxon>Pseudomonadati</taxon>
        <taxon>Pseudomonadota</taxon>
        <taxon>Gammaproteobacteria</taxon>
        <taxon>sulfur-oxidizing symbionts</taxon>
    </lineage>
</organism>
<feature type="transmembrane region" description="Helical" evidence="1">
    <location>
        <begin position="12"/>
        <end position="30"/>
    </location>
</feature>
<keyword evidence="3" id="KW-1185">Reference proteome</keyword>
<proteinExistence type="predicted"/>
<name>A0A1T2L886_9GAMM</name>
<protein>
    <submittedName>
        <fullName evidence="2">Uncharacterized protein</fullName>
    </submittedName>
</protein>
<evidence type="ECO:0000256" key="1">
    <source>
        <dbReference type="SAM" id="Phobius"/>
    </source>
</evidence>
<keyword evidence="1" id="KW-0472">Membrane</keyword>
<sequence>MKSFVVQWLETITGIAFVLIVVLGVVSGAQDGPLGALLGLVGGLIGGIFATGLVYTLLSINERLGNIHSLMEQQK</sequence>
<comment type="caution">
    <text evidence="2">The sequence shown here is derived from an EMBL/GenBank/DDBJ whole genome shotgun (WGS) entry which is preliminary data.</text>
</comment>
<dbReference type="EMBL" id="MPRL01000012">
    <property type="protein sequence ID" value="OOZ41244.1"/>
    <property type="molecule type" value="Genomic_DNA"/>
</dbReference>
<reference evidence="2 3" key="1">
    <citation type="submission" date="2016-11" db="EMBL/GenBank/DDBJ databases">
        <title>Mixed transmission modes and dynamic genome evolution in an obligate animal-bacterial symbiosis.</title>
        <authorList>
            <person name="Russell S.L."/>
            <person name="Corbett-Detig R.B."/>
            <person name="Cavanaugh C.M."/>
        </authorList>
    </citation>
    <scope>NUCLEOTIDE SEQUENCE [LARGE SCALE GENOMIC DNA]</scope>
    <source>
        <strain evidence="2">Sveles-Q1</strain>
    </source>
</reference>
<dbReference type="AlphaFoldDB" id="A0A1T2L886"/>
<keyword evidence="1" id="KW-0812">Transmembrane</keyword>
<evidence type="ECO:0000313" key="2">
    <source>
        <dbReference type="EMBL" id="OOZ41244.1"/>
    </source>
</evidence>
<feature type="transmembrane region" description="Helical" evidence="1">
    <location>
        <begin position="36"/>
        <end position="58"/>
    </location>
</feature>